<dbReference type="Pfam" id="PF00978">
    <property type="entry name" value="RdRP_2"/>
    <property type="match status" value="1"/>
</dbReference>
<dbReference type="InterPro" id="IPR001788">
    <property type="entry name" value="RNA-dep_RNA_pol_alsuvir"/>
</dbReference>
<keyword evidence="3" id="KW-0067">ATP-binding</keyword>
<accession>A0A5B8PAL2</accession>
<dbReference type="PROSITE" id="PS51657">
    <property type="entry name" value="PSRV_HELICASE"/>
    <property type="match status" value="1"/>
</dbReference>
<dbReference type="SUPFAM" id="SSF52540">
    <property type="entry name" value="P-loop containing nucleoside triphosphate hydrolases"/>
    <property type="match status" value="1"/>
</dbReference>
<dbReference type="InterPro" id="IPR027417">
    <property type="entry name" value="P-loop_NTPase"/>
</dbReference>
<keyword evidence="4" id="KW-0693">Viral RNA replication</keyword>
<evidence type="ECO:0000313" key="7">
    <source>
        <dbReference type="EMBL" id="QDZ71189.1"/>
    </source>
</evidence>
<dbReference type="CDD" id="cd23254">
    <property type="entry name" value="Kitaviridae_RdRp"/>
    <property type="match status" value="1"/>
</dbReference>
<dbReference type="GO" id="GO:0005524">
    <property type="term" value="F:ATP binding"/>
    <property type="evidence" value="ECO:0007669"/>
    <property type="project" value="UniProtKB-KW"/>
</dbReference>
<dbReference type="EMBL" id="MH737698">
    <property type="protein sequence ID" value="QDZ71189.1"/>
    <property type="molecule type" value="Genomic_RNA"/>
</dbReference>
<keyword evidence="3" id="KW-0547">Nucleotide-binding</keyword>
<sequence length="1659" mass="190265">MMQLTFTAMFSVLYLNKSLSSVHIQYLLTHGTKARVPLVSALLLLLRKHLSLRSIDNDLVATATFVKDFPTELESMYIAWQSKVIVVNSAGRHNVQPDIKEITEPLVSEDIGTIEYKKTFTSVKHEKNVVTHKVLGIPVLKYHLRRIKRFKGIPIGLEKVRYPLLTPVQRSDLLTKPVVALSQVDTMHRQHWKTTLDVLADEYDDFEEDVRHDVGDVGKLDLSYTEVPVKRKTDNTVPVNVPTKRCRVEEINNRILAETVNKDIGNNNMLVNDSIADRNLNGLRTDIPVLRPVEFVKGNNLSDEMQSPMEIMGDKIPQVLCCDFVGNFDKESRIHSSDTEILRKVHAYPHNPFHTPILRNKLEQTVEIDLFAVNVYFYDLDAGVENPSYAELSADIYSELEDVVRSRRNSLSFDSFMVLRGRTSTHLVIVYTVKTIDSIMTKLLDNISSMLETPILLCMCNIARMLRKSATYYSQIWSHVKQDIKVRVIVKGDLAISTLEMFRKRCTSVQGRYNDFRKILMADPKGPHPLYKRPSRDEIDPVNIMRNSMDEVRTYWLIRDTVIRDRYRKVARLLPKDKNELSKQQKENLKNNEEKYGLITGDKTWIVHPTEKYDYAVLFDCETSQFVDCEVAYKSGAATVYLVGKSLELMQDANLYTATEGIDINSFGGIRITNENGVAGCGKTTRNKQRFRPPNEIDSGDLILVPTRETCNDYREAFTKMYPDLDAKFLRRNVRTLDSYLLNGDSQVFDRVIVDEALMVHVGQIMLACAKAGAIDLLMIGDVLQIGFISRVEQCPIIYHDVNSFAPATVFLSLSYRCTLSTCALLSSKYPNGMQSLNTILGEMSLERFRSYKTIERNHDDEQYIVFTQSEKRDMIKEGFPNTLTVHEYQGKQNDHVVLVRSNIKKLCSFSSEPHCLVAVTRHKKTFRYITIDELDVVSGYVLTASKFTISGTKQSQYKVKGGGLVEPVTSVWVNHRRDMPATIEQENILHTIIRQYGWIDIPTAVPMIDTVQPVLATPTIGLKPNTSLVAFQYLQDFYDHVLPGVSQYDYRFDGDQVAFNDVNLFLDDMTMSMTHTIQFKTQLFDKMRPVLRTAMAKPRMNNLVECLLAMYKRNLNVPQLQGTVDQQQLADYMKNRFLDSYLRADYVHDLDYMNTHKIQPNSASILDWLTTQPPEVIRQIEQDRSLAEKNLSEYNYMIKPDVKPNLDASAPWTYGSLQTIAYHDKGINAIFCPVFRDLKERIIKYLKPQFIINMELSHDEFAKILSTRITADVLRNTRGLEVDMSKYDKSQALSMLLYETALMRMFGVHDDLILLWYNAHLDTIINDKTNKAKARIRYQRKSGDASTFIGNTLFLMGILASIFDAGDFILGVFGGDDSYLISRRGFDVDLSEVCANFMNLETKFLNCYNYPYFCSKFLLGVGENVVFIPDPVKLVTKLGRHDLISPEHVEQYRISLQDLVKCYGDASCYEQLSLAINERYRVSGQYDEVFSTIYNIVNDRDIFHSLFYTEAGDTLCPTAQLPGTYKMAMRRLRIYAPPGAGKTKSVEYIRSLGLTVGDTDDLPQSKWNSVDILFTNKPNILDDKAVICHFCRQQWDSRVIYKCGERWKESWYDDYVTIMKAHTGPVWECNDDILDVLKANLPDYLEQLRLVDGRGFCR</sequence>
<dbReference type="GO" id="GO:0003968">
    <property type="term" value="F:RNA-directed RNA polymerase activity"/>
    <property type="evidence" value="ECO:0007669"/>
    <property type="project" value="InterPro"/>
</dbReference>
<evidence type="ECO:0000256" key="1">
    <source>
        <dbReference type="ARBA" id="ARBA00022679"/>
    </source>
</evidence>
<protein>
    <submittedName>
        <fullName evidence="7">Uncharacterized protein</fullName>
    </submittedName>
</protein>
<dbReference type="Gene3D" id="3.40.50.300">
    <property type="entry name" value="P-loop containing nucleotide triphosphate hydrolases"/>
    <property type="match status" value="2"/>
</dbReference>
<proteinExistence type="predicted"/>
<evidence type="ECO:0000259" key="6">
    <source>
        <dbReference type="PROSITE" id="PS51657"/>
    </source>
</evidence>
<dbReference type="SUPFAM" id="SSF56672">
    <property type="entry name" value="DNA/RNA polymerases"/>
    <property type="match status" value="1"/>
</dbReference>
<evidence type="ECO:0000256" key="4">
    <source>
        <dbReference type="ARBA" id="ARBA00022953"/>
    </source>
</evidence>
<evidence type="ECO:0000256" key="2">
    <source>
        <dbReference type="ARBA" id="ARBA00022695"/>
    </source>
</evidence>
<reference evidence="7" key="1">
    <citation type="submission" date="2018-08" db="EMBL/GenBank/DDBJ databases">
        <title>Megastimgus spermotrophus transcriptome ssRNA virus.</title>
        <authorList>
            <person name="Paulson A.R."/>
        </authorList>
    </citation>
    <scope>NUCLEOTIDE SEQUENCE</scope>
    <source>
        <strain evidence="7">39309</strain>
    </source>
</reference>
<keyword evidence="2" id="KW-0548">Nucleotidyltransferase</keyword>
<dbReference type="Pfam" id="PF01443">
    <property type="entry name" value="Viral_helicase1"/>
    <property type="match status" value="1"/>
</dbReference>
<dbReference type="GO" id="GO:0006351">
    <property type="term" value="P:DNA-templated transcription"/>
    <property type="evidence" value="ECO:0007669"/>
    <property type="project" value="InterPro"/>
</dbReference>
<dbReference type="InterPro" id="IPR027351">
    <property type="entry name" value="(+)RNA_virus_helicase_core_dom"/>
</dbReference>
<evidence type="ECO:0000256" key="3">
    <source>
        <dbReference type="ARBA" id="ARBA00022840"/>
    </source>
</evidence>
<evidence type="ECO:0000259" key="5">
    <source>
        <dbReference type="PROSITE" id="PS50507"/>
    </source>
</evidence>
<feature type="domain" description="RdRp catalytic" evidence="5">
    <location>
        <begin position="1278"/>
        <end position="1391"/>
    </location>
</feature>
<dbReference type="PROSITE" id="PS50507">
    <property type="entry name" value="RDRP_SSRNA_POS"/>
    <property type="match status" value="1"/>
</dbReference>
<dbReference type="GO" id="GO:0039694">
    <property type="term" value="P:viral RNA genome replication"/>
    <property type="evidence" value="ECO:0007669"/>
    <property type="project" value="InterPro"/>
</dbReference>
<dbReference type="InterPro" id="IPR043502">
    <property type="entry name" value="DNA/RNA_pol_sf"/>
</dbReference>
<dbReference type="GO" id="GO:0003723">
    <property type="term" value="F:RNA binding"/>
    <property type="evidence" value="ECO:0007669"/>
    <property type="project" value="InterPro"/>
</dbReference>
<dbReference type="InterPro" id="IPR007094">
    <property type="entry name" value="RNA-dir_pol_PSvirus"/>
</dbReference>
<name>A0A5B8PAL2_9VIRU</name>
<feature type="domain" description="(+)RNA virus helicase C-terminal" evidence="6">
    <location>
        <begin position="648"/>
        <end position="967"/>
    </location>
</feature>
<organism evidence="7">
    <name type="scientific">Megastigmus ssRNA virus</name>
    <dbReference type="NCBI Taxonomy" id="2602441"/>
    <lineage>
        <taxon>Viruses</taxon>
        <taxon>Riboviria</taxon>
    </lineage>
</organism>
<keyword evidence="1" id="KW-0808">Transferase</keyword>